<keyword evidence="6 7" id="KW-0472">Membrane</keyword>
<keyword evidence="3" id="KW-1003">Cell membrane</keyword>
<evidence type="ECO:0000256" key="2">
    <source>
        <dbReference type="ARBA" id="ARBA00008806"/>
    </source>
</evidence>
<evidence type="ECO:0000313" key="9">
    <source>
        <dbReference type="Proteomes" id="UP000190135"/>
    </source>
</evidence>
<dbReference type="Proteomes" id="UP000190135">
    <property type="component" value="Unassembled WGS sequence"/>
</dbReference>
<evidence type="ECO:0000256" key="3">
    <source>
        <dbReference type="ARBA" id="ARBA00022475"/>
    </source>
</evidence>
<feature type="transmembrane region" description="Helical" evidence="7">
    <location>
        <begin position="12"/>
        <end position="32"/>
    </location>
</feature>
<comment type="subcellular location">
    <subcellularLocation>
        <location evidence="1">Cell membrane</location>
        <topology evidence="1">Multi-pass membrane protein</topology>
    </subcellularLocation>
</comment>
<keyword evidence="9" id="KW-1185">Reference proteome</keyword>
<reference evidence="8 9" key="1">
    <citation type="submission" date="2017-02" db="EMBL/GenBank/DDBJ databases">
        <authorList>
            <person name="Peterson S.W."/>
        </authorList>
    </citation>
    <scope>NUCLEOTIDE SEQUENCE [LARGE SCALE GENOMIC DNA]</scope>
    <source>
        <strain evidence="8 9">USBA 369</strain>
    </source>
</reference>
<dbReference type="Gene3D" id="3.40.50.300">
    <property type="entry name" value="P-loop containing nucleotide triphosphate hydrolases"/>
    <property type="match status" value="1"/>
</dbReference>
<dbReference type="PANTHER" id="PTHR37937:SF1">
    <property type="entry name" value="CONJUGATIVE TRANSFER: DNA TRANSPORT"/>
    <property type="match status" value="1"/>
</dbReference>
<keyword evidence="4 7" id="KW-0812">Transmembrane</keyword>
<dbReference type="PANTHER" id="PTHR37937">
    <property type="entry name" value="CONJUGATIVE TRANSFER: DNA TRANSPORT"/>
    <property type="match status" value="1"/>
</dbReference>
<proteinExistence type="inferred from homology"/>
<name>A0A1T4TFM0_9HYPH</name>
<evidence type="ECO:0000256" key="1">
    <source>
        <dbReference type="ARBA" id="ARBA00004651"/>
    </source>
</evidence>
<keyword evidence="5 7" id="KW-1133">Transmembrane helix</keyword>
<dbReference type="EMBL" id="FUXL01000030">
    <property type="protein sequence ID" value="SKA39295.1"/>
    <property type="molecule type" value="Genomic_DNA"/>
</dbReference>
<dbReference type="InterPro" id="IPR027417">
    <property type="entry name" value="P-loop_NTPase"/>
</dbReference>
<comment type="similarity">
    <text evidence="2">Belongs to the VirD4/TraG family.</text>
</comment>
<dbReference type="OrthoDB" id="9759295at2"/>
<dbReference type="STRING" id="1365950.SAMN05428963_13012"/>
<evidence type="ECO:0000256" key="4">
    <source>
        <dbReference type="ARBA" id="ARBA00022692"/>
    </source>
</evidence>
<dbReference type="GO" id="GO:0005886">
    <property type="term" value="C:plasma membrane"/>
    <property type="evidence" value="ECO:0007669"/>
    <property type="project" value="UniProtKB-SubCell"/>
</dbReference>
<dbReference type="CDD" id="cd01127">
    <property type="entry name" value="TrwB_TraG_TraD_VirD4"/>
    <property type="match status" value="2"/>
</dbReference>
<gene>
    <name evidence="8" type="ORF">SAMN05428963_13012</name>
</gene>
<dbReference type="AlphaFoldDB" id="A0A1T4TFM0"/>
<dbReference type="RefSeq" id="WP_078710525.1">
    <property type="nucleotide sequence ID" value="NZ_FUXL01000030.1"/>
</dbReference>
<evidence type="ECO:0000313" key="8">
    <source>
        <dbReference type="EMBL" id="SKA39295.1"/>
    </source>
</evidence>
<sequence length="549" mass="61534">MRQSFWEKRLAVTMLVSVAIYLLLPWYVLAWLSNRNHAIGEFLNEPYRVALFNAITVAGPRPFDWLNLDVNAFWNYWAFGQGAHIALVLPPLAFAGLVWLVGFDLIASLIQKPFEPYGSARYATAGEERRYRKRSKTALIAGARSGSKFYYYDGPEHLLTVAPTRSGKGTCVIVPNLLKIDRSVVVIDPKGENAQVTARHRETFGPVFVLDPFNVSGLHNCSYNPLAGLDPDDPNFVDDAATLAAALIVTNPHSRDQHFDDAARALMRGLIMLVVAAEPEERRNLVTLREYLTYPKEKFANLLKIMASTKDADGAIASAANVHAGKNEREAAAILSTAQEQTSFLDSPQLRKTLKSSDLDFSTLKKTTASVYIVLPQSRLESHGRWIRLLVTRALQDVERTRARPNAQILFLLDEFASIGDMPVIKTAVGLMAGYGLQLWAFLQNWGQLEELYQRGAHTFAANAGVFQAFNVNDELTARYVSELSGDTTRFNTNNDFVGRKLLTPEEAMHLGNDKMFLKFKGTRPIIAHKLPYFKSRRFRGLYDTSDFH</sequence>
<dbReference type="Pfam" id="PF02534">
    <property type="entry name" value="T4SS-DNA_transf"/>
    <property type="match status" value="1"/>
</dbReference>
<dbReference type="SUPFAM" id="SSF52540">
    <property type="entry name" value="P-loop containing nucleoside triphosphate hydrolases"/>
    <property type="match status" value="1"/>
</dbReference>
<dbReference type="InterPro" id="IPR003688">
    <property type="entry name" value="TraG/VirD4"/>
</dbReference>
<dbReference type="InterPro" id="IPR051539">
    <property type="entry name" value="T4SS-coupling_protein"/>
</dbReference>
<organism evidence="8 9">
    <name type="scientific">Consotaella salsifontis</name>
    <dbReference type="NCBI Taxonomy" id="1365950"/>
    <lineage>
        <taxon>Bacteria</taxon>
        <taxon>Pseudomonadati</taxon>
        <taxon>Pseudomonadota</taxon>
        <taxon>Alphaproteobacteria</taxon>
        <taxon>Hyphomicrobiales</taxon>
        <taxon>Aurantimonadaceae</taxon>
        <taxon>Consotaella</taxon>
    </lineage>
</organism>
<evidence type="ECO:0000256" key="6">
    <source>
        <dbReference type="ARBA" id="ARBA00023136"/>
    </source>
</evidence>
<protein>
    <submittedName>
        <fullName evidence="8">Type IV secretion system protein VirD4</fullName>
    </submittedName>
</protein>
<accession>A0A1T4TFM0</accession>
<evidence type="ECO:0000256" key="7">
    <source>
        <dbReference type="SAM" id="Phobius"/>
    </source>
</evidence>
<evidence type="ECO:0000256" key="5">
    <source>
        <dbReference type="ARBA" id="ARBA00022989"/>
    </source>
</evidence>
<feature type="transmembrane region" description="Helical" evidence="7">
    <location>
        <begin position="83"/>
        <end position="107"/>
    </location>
</feature>